<keyword evidence="2" id="KW-1185">Reference proteome</keyword>
<proteinExistence type="predicted"/>
<protein>
    <submittedName>
        <fullName evidence="1">DNA-binding transcriptional regulator, FrmR family</fullName>
    </submittedName>
</protein>
<name>A0A1G6IGU4_9BACI</name>
<dbReference type="OrthoDB" id="9811244at2"/>
<organism evidence="1 2">
    <name type="scientific">Shouchella lonarensis</name>
    <dbReference type="NCBI Taxonomy" id="1464122"/>
    <lineage>
        <taxon>Bacteria</taxon>
        <taxon>Bacillati</taxon>
        <taxon>Bacillota</taxon>
        <taxon>Bacilli</taxon>
        <taxon>Bacillales</taxon>
        <taxon>Bacillaceae</taxon>
        <taxon>Shouchella</taxon>
    </lineage>
</organism>
<dbReference type="InterPro" id="IPR003735">
    <property type="entry name" value="Metal_Tscrpt_repr"/>
</dbReference>
<dbReference type="PANTHER" id="PTHR33677:SF3">
    <property type="entry name" value="COPPER-SENSING TRANSCRIPTIONAL REPRESSOR RICR"/>
    <property type="match status" value="1"/>
</dbReference>
<dbReference type="PANTHER" id="PTHR33677">
    <property type="entry name" value="TRANSCRIPTIONAL REPRESSOR FRMR-RELATED"/>
    <property type="match status" value="1"/>
</dbReference>
<dbReference type="RefSeq" id="WP_090775422.1">
    <property type="nucleotide sequence ID" value="NZ_FMYM01000005.1"/>
</dbReference>
<sequence length="98" mass="11075">MSDVQKTVTHRNDEAKAQLQNRLKRVEGQVRGVQKMIEENRYCVDVLVQLAAIQAALKKVNMLLLEDHAKHCVTHAVKHGNGDEALSELMNIIARFSK</sequence>
<dbReference type="Pfam" id="PF02583">
    <property type="entry name" value="Trns_repr_metal"/>
    <property type="match status" value="1"/>
</dbReference>
<dbReference type="AlphaFoldDB" id="A0A1G6IGU4"/>
<dbReference type="EMBL" id="FMYM01000005">
    <property type="protein sequence ID" value="SDC05620.1"/>
    <property type="molecule type" value="Genomic_DNA"/>
</dbReference>
<dbReference type="GO" id="GO:0045892">
    <property type="term" value="P:negative regulation of DNA-templated transcription"/>
    <property type="evidence" value="ECO:0007669"/>
    <property type="project" value="UniProtKB-ARBA"/>
</dbReference>
<dbReference type="InterPro" id="IPR038390">
    <property type="entry name" value="Metal_Tscrpt_repr_sf"/>
</dbReference>
<dbReference type="Gene3D" id="1.20.58.1000">
    <property type="entry name" value="Metal-sensitive repressor, helix protomer"/>
    <property type="match status" value="1"/>
</dbReference>
<reference evidence="2" key="1">
    <citation type="submission" date="2016-09" db="EMBL/GenBank/DDBJ databases">
        <authorList>
            <person name="Varghese N."/>
            <person name="Submissions S."/>
        </authorList>
    </citation>
    <scope>NUCLEOTIDE SEQUENCE [LARGE SCALE GENOMIC DNA]</scope>
    <source>
        <strain evidence="2">25nlg</strain>
    </source>
</reference>
<gene>
    <name evidence="1" type="ORF">SAMN05421737_10557</name>
</gene>
<dbReference type="GO" id="GO:0003677">
    <property type="term" value="F:DNA binding"/>
    <property type="evidence" value="ECO:0007669"/>
    <property type="project" value="UniProtKB-KW"/>
</dbReference>
<dbReference type="Proteomes" id="UP000242662">
    <property type="component" value="Unassembled WGS sequence"/>
</dbReference>
<evidence type="ECO:0000313" key="2">
    <source>
        <dbReference type="Proteomes" id="UP000242662"/>
    </source>
</evidence>
<evidence type="ECO:0000313" key="1">
    <source>
        <dbReference type="EMBL" id="SDC05620.1"/>
    </source>
</evidence>
<accession>A0A1G6IGU4</accession>
<dbReference type="GO" id="GO:0046872">
    <property type="term" value="F:metal ion binding"/>
    <property type="evidence" value="ECO:0007669"/>
    <property type="project" value="InterPro"/>
</dbReference>
<keyword evidence="1" id="KW-0238">DNA-binding</keyword>
<dbReference type="STRING" id="1464122.SAMN05421737_10557"/>